<evidence type="ECO:0000313" key="3">
    <source>
        <dbReference type="EMBL" id="MBB4957661.1"/>
    </source>
</evidence>
<dbReference type="GO" id="GO:0008233">
    <property type="term" value="F:peptidase activity"/>
    <property type="evidence" value="ECO:0007669"/>
    <property type="project" value="InterPro"/>
</dbReference>
<feature type="transmembrane region" description="Helical" evidence="2">
    <location>
        <begin position="226"/>
        <end position="247"/>
    </location>
</feature>
<dbReference type="AlphaFoldDB" id="A0A7W7WN02"/>
<evidence type="ECO:0000256" key="1">
    <source>
        <dbReference type="SAM" id="MobiDB-lite"/>
    </source>
</evidence>
<reference evidence="3 4" key="1">
    <citation type="submission" date="2020-08" db="EMBL/GenBank/DDBJ databases">
        <title>Sequencing the genomes of 1000 actinobacteria strains.</title>
        <authorList>
            <person name="Klenk H.-P."/>
        </authorList>
    </citation>
    <scope>NUCLEOTIDE SEQUENCE [LARGE SCALE GENOMIC DNA]</scope>
    <source>
        <strain evidence="3 4">DSM 45886</strain>
    </source>
</reference>
<dbReference type="Proteomes" id="UP000578819">
    <property type="component" value="Unassembled WGS sequence"/>
</dbReference>
<feature type="transmembrane region" description="Helical" evidence="2">
    <location>
        <begin position="657"/>
        <end position="679"/>
    </location>
</feature>
<keyword evidence="2" id="KW-0472">Membrane</keyword>
<feature type="transmembrane region" description="Helical" evidence="2">
    <location>
        <begin position="40"/>
        <end position="60"/>
    </location>
</feature>
<sequence>MTRPWSPLRTPTFWLLLATLAIGTLGTFLLMGFLALFTPLSALVSLPPLLVFGLLSLLLIRQLDHLGRRPWWLVLMAYAWGATASILAASGFNWFADVILAKVFGPWFASEWGAAIVAPIGEEIIKGVGVALLILAARPHLRTVFSGAVYGAIVGVGFTIVEDASYAWAAADETLPDNVGEALRLLVLRVMVPGVAGHPLFSALVGAGIAYFALRTDRSRGRRFAMLGLGFGLGALGHFAVNAPLGFAATNALDRLPGFAPLGGLLLVIAVPALLGWIWLARLRRTEAAQLTAELADPTRFVDPIPATVPAGPAASGATESSESDPGESDAAEPAAAEPAAAGVATAEEAYTLASSLRRFRVVRAVRRAHGAAAARAVRRLHRAQLRFVQLPVDPVPAAPAAYLPAIPAQPMLAPIVPAQPAPLAVPAPAFPVQGAPVQGAPVVPGQVAAPAPWPYPPMAAPPLPGQLPPVPGQWGPYGPAPVAPGQWQPVPGGHWPQPVPGGQWPPVPGQYPPPAPGAWYPMPAVPPGYPTPVPPGYPTPVPPGSWYPTPTPTAGYPMPAPPTWQPPALRPTPVQAARVELAAARAEVARLTGSENPPASPATPAPAPAWLLASGYGLAVLGVVHWAAALLGVLVMGVPAVLAWRRQRPLPPRLPWAVAAVVFSGYLWLTSWVMLLLFPGEI</sequence>
<dbReference type="PANTHER" id="PTHR36844:SF1">
    <property type="entry name" value="PROTEASE PRSW"/>
    <property type="match status" value="1"/>
</dbReference>
<keyword evidence="2" id="KW-1133">Transmembrane helix</keyword>
<name>A0A7W7WN02_9ACTN</name>
<gene>
    <name evidence="3" type="ORF">FHR38_001394</name>
</gene>
<accession>A0A7W7WN02</accession>
<feature type="transmembrane region" description="Helical" evidence="2">
    <location>
        <begin position="148"/>
        <end position="170"/>
    </location>
</feature>
<comment type="caution">
    <text evidence="3">The sequence shown here is derived from an EMBL/GenBank/DDBJ whole genome shotgun (WGS) entry which is preliminary data.</text>
</comment>
<feature type="transmembrane region" description="Helical" evidence="2">
    <location>
        <begin position="112"/>
        <end position="136"/>
    </location>
</feature>
<dbReference type="PRINTS" id="PR01217">
    <property type="entry name" value="PRICHEXTENSN"/>
</dbReference>
<dbReference type="InterPro" id="IPR026898">
    <property type="entry name" value="PrsW"/>
</dbReference>
<protein>
    <submittedName>
        <fullName evidence="3">RsiW-degrading membrane proteinase PrsW (M82 family)</fullName>
    </submittedName>
</protein>
<feature type="transmembrane region" description="Helical" evidence="2">
    <location>
        <begin position="12"/>
        <end position="34"/>
    </location>
</feature>
<proteinExistence type="predicted"/>
<organism evidence="3 4">
    <name type="scientific">Micromonospora polyrhachis</name>
    <dbReference type="NCBI Taxonomy" id="1282883"/>
    <lineage>
        <taxon>Bacteria</taxon>
        <taxon>Bacillati</taxon>
        <taxon>Actinomycetota</taxon>
        <taxon>Actinomycetes</taxon>
        <taxon>Micromonosporales</taxon>
        <taxon>Micromonosporaceae</taxon>
        <taxon>Micromonospora</taxon>
    </lineage>
</organism>
<keyword evidence="4" id="KW-1185">Reference proteome</keyword>
<feature type="transmembrane region" description="Helical" evidence="2">
    <location>
        <begin position="72"/>
        <end position="92"/>
    </location>
</feature>
<feature type="transmembrane region" description="Helical" evidence="2">
    <location>
        <begin position="619"/>
        <end position="645"/>
    </location>
</feature>
<feature type="transmembrane region" description="Helical" evidence="2">
    <location>
        <begin position="190"/>
        <end position="214"/>
    </location>
</feature>
<feature type="compositionally biased region" description="Acidic residues" evidence="1">
    <location>
        <begin position="322"/>
        <end position="331"/>
    </location>
</feature>
<evidence type="ECO:0000256" key="2">
    <source>
        <dbReference type="SAM" id="Phobius"/>
    </source>
</evidence>
<dbReference type="PANTHER" id="PTHR36844">
    <property type="entry name" value="PROTEASE PRSW"/>
    <property type="match status" value="1"/>
</dbReference>
<feature type="transmembrane region" description="Helical" evidence="2">
    <location>
        <begin position="259"/>
        <end position="280"/>
    </location>
</feature>
<dbReference type="EMBL" id="JACHJW010000001">
    <property type="protein sequence ID" value="MBB4957661.1"/>
    <property type="molecule type" value="Genomic_DNA"/>
</dbReference>
<keyword evidence="2" id="KW-0812">Transmembrane</keyword>
<evidence type="ECO:0000313" key="4">
    <source>
        <dbReference type="Proteomes" id="UP000578819"/>
    </source>
</evidence>
<dbReference type="Pfam" id="PF13367">
    <property type="entry name" value="PrsW-protease"/>
    <property type="match status" value="1"/>
</dbReference>
<dbReference type="RefSeq" id="WP_184533814.1">
    <property type="nucleotide sequence ID" value="NZ_JACHJW010000001.1"/>
</dbReference>
<feature type="region of interest" description="Disordered" evidence="1">
    <location>
        <begin position="311"/>
        <end position="339"/>
    </location>
</feature>